<comment type="caution">
    <text evidence="2">The sequence shown here is derived from an EMBL/GenBank/DDBJ whole genome shotgun (WGS) entry which is preliminary data.</text>
</comment>
<dbReference type="EMBL" id="JBHMBS010000006">
    <property type="protein sequence ID" value="MFB9676804.1"/>
    <property type="molecule type" value="Genomic_DNA"/>
</dbReference>
<protein>
    <submittedName>
        <fullName evidence="2">Amidohydrolase family protein</fullName>
    </submittedName>
</protein>
<organism evidence="2 3">
    <name type="scientific">Streptosporangium vulgare</name>
    <dbReference type="NCBI Taxonomy" id="46190"/>
    <lineage>
        <taxon>Bacteria</taxon>
        <taxon>Bacillati</taxon>
        <taxon>Actinomycetota</taxon>
        <taxon>Actinomycetes</taxon>
        <taxon>Streptosporangiales</taxon>
        <taxon>Streptosporangiaceae</taxon>
        <taxon>Streptosporangium</taxon>
    </lineage>
</organism>
<dbReference type="InterPro" id="IPR011059">
    <property type="entry name" value="Metal-dep_hydrolase_composite"/>
</dbReference>
<proteinExistence type="predicted"/>
<gene>
    <name evidence="2" type="ORF">ACFFRH_15070</name>
</gene>
<sequence>MLIGAQCAPAGSVQEKRARMHSRTVFKNGVVFDGTSVSDADVAVAGDRVVAIGVDLDGDEVVDCTGMSIVPGLFDCHVHVMARDLNVARTEQQAFSLQYFEAGRNLSLLLDQGITSARDAAGADLGIKQAIERKLIEGPRLQIAIVMLSQTGGHSDLHLPSGGERSVPMMLEHPGRPRSIVDGVDGPGGVRRGVREVLRAGADVIKIATTGGVMSLGDNPRHSHFRDDELAAIVAEAAAAETYVFAHAQGTEGIKAALRHGVRSIEHGYYLDDEAVALMLKNETWLVPTLSATRAIIDAAASGVPIPAESLALAQEALEAHRASFALAVNAGVKIAMGTDTPPYWSPSASNLDELGLMTEASSMSAIEAWRAATSSAAKLLGHDDLGVIEPGGLADIVVVDGDLLDLRDLRGRIRQVWLAGVRVR</sequence>
<dbReference type="InterPro" id="IPR032466">
    <property type="entry name" value="Metal_Hydrolase"/>
</dbReference>
<dbReference type="InterPro" id="IPR051781">
    <property type="entry name" value="Metallo-dep_Hydrolase"/>
</dbReference>
<dbReference type="SUPFAM" id="SSF51338">
    <property type="entry name" value="Composite domain of metallo-dependent hydrolases"/>
    <property type="match status" value="1"/>
</dbReference>
<dbReference type="InterPro" id="IPR006680">
    <property type="entry name" value="Amidohydro-rel"/>
</dbReference>
<dbReference type="CDD" id="cd01299">
    <property type="entry name" value="Met_dep_hydrolase_A"/>
    <property type="match status" value="1"/>
</dbReference>
<evidence type="ECO:0000313" key="2">
    <source>
        <dbReference type="EMBL" id="MFB9676804.1"/>
    </source>
</evidence>
<dbReference type="Pfam" id="PF01979">
    <property type="entry name" value="Amidohydro_1"/>
    <property type="match status" value="1"/>
</dbReference>
<dbReference type="Gene3D" id="2.30.40.10">
    <property type="entry name" value="Urease, subunit C, domain 1"/>
    <property type="match status" value="1"/>
</dbReference>
<evidence type="ECO:0000259" key="1">
    <source>
        <dbReference type="Pfam" id="PF01979"/>
    </source>
</evidence>
<dbReference type="SUPFAM" id="SSF51556">
    <property type="entry name" value="Metallo-dependent hydrolases"/>
    <property type="match status" value="1"/>
</dbReference>
<dbReference type="PANTHER" id="PTHR43135:SF3">
    <property type="entry name" value="ALPHA-D-RIBOSE 1-METHYLPHOSPHONATE 5-TRIPHOSPHATE DIPHOSPHATASE"/>
    <property type="match status" value="1"/>
</dbReference>
<name>A0ABV5TCJ0_9ACTN</name>
<reference evidence="2 3" key="1">
    <citation type="submission" date="2024-09" db="EMBL/GenBank/DDBJ databases">
        <authorList>
            <person name="Sun Q."/>
            <person name="Mori K."/>
        </authorList>
    </citation>
    <scope>NUCLEOTIDE SEQUENCE [LARGE SCALE GENOMIC DNA]</scope>
    <source>
        <strain evidence="2 3">JCM 3028</strain>
    </source>
</reference>
<dbReference type="Proteomes" id="UP001589610">
    <property type="component" value="Unassembled WGS sequence"/>
</dbReference>
<dbReference type="PANTHER" id="PTHR43135">
    <property type="entry name" value="ALPHA-D-RIBOSE 1-METHYLPHOSPHONATE 5-TRIPHOSPHATE DIPHOSPHATASE"/>
    <property type="match status" value="1"/>
</dbReference>
<evidence type="ECO:0000313" key="3">
    <source>
        <dbReference type="Proteomes" id="UP001589610"/>
    </source>
</evidence>
<accession>A0ABV5TCJ0</accession>
<feature type="domain" description="Amidohydrolase-related" evidence="1">
    <location>
        <begin position="69"/>
        <end position="416"/>
    </location>
</feature>
<dbReference type="InterPro" id="IPR057744">
    <property type="entry name" value="OTAase-like"/>
</dbReference>
<keyword evidence="3" id="KW-1185">Reference proteome</keyword>
<dbReference type="Gene3D" id="3.20.20.140">
    <property type="entry name" value="Metal-dependent hydrolases"/>
    <property type="match status" value="1"/>
</dbReference>